<comment type="pathway">
    <text evidence="5">Isoprenoid biosynthesis; isopentenyl diphosphate biosynthesis via DXP pathway; isopentenyl diphosphate from 1-deoxy-D-xylulose 5-phosphate: step 6/6.</text>
</comment>
<dbReference type="InterPro" id="IPR003451">
    <property type="entry name" value="LytB/IspH"/>
</dbReference>
<evidence type="ECO:0000256" key="1">
    <source>
        <dbReference type="ARBA" id="ARBA00022485"/>
    </source>
</evidence>
<feature type="binding site" evidence="5">
    <location>
        <position position="105"/>
    </location>
    <ligand>
        <name>[4Fe-4S] cluster</name>
        <dbReference type="ChEBI" id="CHEBI:49883"/>
    </ligand>
</feature>
<dbReference type="PANTHER" id="PTHR30426:SF0">
    <property type="entry name" value="4-HYDROXY-3-METHYLBUT-2-ENYL DIPHOSPHATE REDUCTASE"/>
    <property type="match status" value="1"/>
</dbReference>
<dbReference type="GO" id="GO:0051539">
    <property type="term" value="F:4 iron, 4 sulfur cluster binding"/>
    <property type="evidence" value="ECO:0007669"/>
    <property type="project" value="UniProtKB-UniRule"/>
</dbReference>
<dbReference type="HAMAP" id="MF_00191">
    <property type="entry name" value="IspH"/>
    <property type="match status" value="1"/>
</dbReference>
<comment type="function">
    <text evidence="5">Catalyzes the conversion of 1-hydroxy-2-methyl-2-(E)-butenyl 4-diphosphate (HMBPP) into a mixture of isopentenyl diphosphate (IPP) and dimethylallyl diphosphate (DMAPP). Acts in the terminal step of the DOXP/MEP pathway for isoprenoid precursor biosynthesis.</text>
</comment>
<dbReference type="GO" id="GO:0051745">
    <property type="term" value="F:4-hydroxy-3-methylbut-2-enyl diphosphate reductase activity"/>
    <property type="evidence" value="ECO:0007669"/>
    <property type="project" value="UniProtKB-UniRule"/>
</dbReference>
<dbReference type="UniPathway" id="UPA00059">
    <property type="reaction ID" value="UER00105"/>
</dbReference>
<feature type="binding site" evidence="5">
    <location>
        <position position="83"/>
    </location>
    <ligand>
        <name>isopentenyl diphosphate</name>
        <dbReference type="ChEBI" id="CHEBI:128769"/>
    </ligand>
</feature>
<keyword evidence="4 5" id="KW-0411">Iron-sulfur</keyword>
<comment type="cofactor">
    <cofactor evidence="5">
        <name>[4Fe-4S] cluster</name>
        <dbReference type="ChEBI" id="CHEBI:49883"/>
    </cofactor>
    <text evidence="5">Binds 1 [4Fe-4S] cluster per subunit.</text>
</comment>
<dbReference type="eggNOG" id="COG0761">
    <property type="taxonomic scope" value="Bacteria"/>
</dbReference>
<reference evidence="6 7" key="1">
    <citation type="journal article" date="2011" name="J. Bacteriol.">
        <title>Genome sequence of Haloplasma contractile, an unusual contractile bacterium from a deep-sea anoxic brine lake.</title>
        <authorList>
            <person name="Antunes A."/>
            <person name="Alam I."/>
            <person name="El Dorry H."/>
            <person name="Siam R."/>
            <person name="Robertson A."/>
            <person name="Bajic V.B."/>
            <person name="Stingl U."/>
        </authorList>
    </citation>
    <scope>NUCLEOTIDE SEQUENCE [LARGE SCALE GENOMIC DNA]</scope>
    <source>
        <strain evidence="6 7">SSD-17B</strain>
    </source>
</reference>
<dbReference type="FunCoup" id="U2FS91">
    <property type="interactions" value="266"/>
</dbReference>
<dbReference type="GO" id="GO:0046872">
    <property type="term" value="F:metal ion binding"/>
    <property type="evidence" value="ECO:0007669"/>
    <property type="project" value="UniProtKB-KW"/>
</dbReference>
<keyword evidence="1 5" id="KW-0004">4Fe-4S</keyword>
<feature type="binding site" evidence="5">
    <location>
        <position position="273"/>
    </location>
    <ligand>
        <name>isopentenyl diphosphate</name>
        <dbReference type="ChEBI" id="CHEBI:128769"/>
    </ligand>
</feature>
<dbReference type="Gene3D" id="3.40.50.11270">
    <property type="match status" value="1"/>
</dbReference>
<dbReference type="NCBIfam" id="TIGR00216">
    <property type="entry name" value="ispH_lytB"/>
    <property type="match status" value="1"/>
</dbReference>
<comment type="caution">
    <text evidence="5">Lacks conserved residue(s) required for the propagation of feature annotation.</text>
</comment>
<dbReference type="GO" id="GO:0050992">
    <property type="term" value="P:dimethylallyl diphosphate biosynthetic process"/>
    <property type="evidence" value="ECO:0007669"/>
    <property type="project" value="UniProtKB-UniRule"/>
</dbReference>
<dbReference type="Proteomes" id="UP000005707">
    <property type="component" value="Unassembled WGS sequence"/>
</dbReference>
<feature type="binding site" evidence="5">
    <location>
        <position position="228"/>
    </location>
    <ligand>
        <name>dimethylallyl diphosphate</name>
        <dbReference type="ChEBI" id="CHEBI:57623"/>
    </ligand>
</feature>
<feature type="binding site" evidence="5">
    <location>
        <position position="133"/>
    </location>
    <ligand>
        <name>(2E)-4-hydroxy-3-methylbut-2-enyl diphosphate</name>
        <dbReference type="ChEBI" id="CHEBI:128753"/>
    </ligand>
</feature>
<comment type="catalytic activity">
    <reaction evidence="5">
        <text>dimethylallyl diphosphate + 2 oxidized [2Fe-2S]-[ferredoxin] + H2O = (2E)-4-hydroxy-3-methylbut-2-enyl diphosphate + 2 reduced [2Fe-2S]-[ferredoxin] + 2 H(+)</text>
        <dbReference type="Rhea" id="RHEA:24825"/>
        <dbReference type="Rhea" id="RHEA-COMP:10000"/>
        <dbReference type="Rhea" id="RHEA-COMP:10001"/>
        <dbReference type="ChEBI" id="CHEBI:15377"/>
        <dbReference type="ChEBI" id="CHEBI:15378"/>
        <dbReference type="ChEBI" id="CHEBI:33737"/>
        <dbReference type="ChEBI" id="CHEBI:33738"/>
        <dbReference type="ChEBI" id="CHEBI:57623"/>
        <dbReference type="ChEBI" id="CHEBI:128753"/>
        <dbReference type="EC" id="1.17.7.4"/>
    </reaction>
</comment>
<feature type="binding site" evidence="5">
    <location>
        <position position="133"/>
    </location>
    <ligand>
        <name>isopentenyl diphosphate</name>
        <dbReference type="ChEBI" id="CHEBI:128769"/>
    </ligand>
</feature>
<dbReference type="GO" id="GO:0019288">
    <property type="term" value="P:isopentenyl diphosphate biosynthetic process, methylerythritol 4-phosphate pathway"/>
    <property type="evidence" value="ECO:0007669"/>
    <property type="project" value="UniProtKB-UniRule"/>
</dbReference>
<dbReference type="Gene3D" id="3.40.1010.20">
    <property type="entry name" value="4-hydroxy-3-methylbut-2-enyl diphosphate reductase, catalytic domain"/>
    <property type="match status" value="2"/>
</dbReference>
<dbReference type="OrthoDB" id="9777362at2"/>
<feature type="binding site" evidence="5">
    <location>
        <position position="43"/>
    </location>
    <ligand>
        <name>(2E)-4-hydroxy-3-methylbut-2-enyl diphosphate</name>
        <dbReference type="ChEBI" id="CHEBI:128753"/>
    </ligand>
</feature>
<dbReference type="EC" id="1.17.7.4" evidence="5"/>
<feature type="binding site" evidence="5">
    <location>
        <position position="172"/>
    </location>
    <ligand>
        <name>(2E)-4-hydroxy-3-methylbut-2-enyl diphosphate</name>
        <dbReference type="ChEBI" id="CHEBI:128753"/>
    </ligand>
</feature>
<name>U2FS91_9MOLU</name>
<sequence>MNVIKISPRGYCYGVVDALKIAIHASKNKELPQPIYILGNIIHNHFVSDALSHQGIKTVDEKGTSRIELLDLIDKGTVIFTAHGVSPLVHDKAKEKGLHVIDATCKDVTKTHDYIRQQINQGYDIIYIGKKHHPEPEGAVGISPEHVHLIETVEDIETLSITNEQIAVTNQTTMSLWDIYKIFEKLKEHYPGAEFMQEICDATQVRQEAVAIQAKLADVTIVVGDPKSNNTNKLVDVSIKKAGTPAYRVKNVEDIKPDWLKDCKTVAVSSGASTPTAITKEVITYLEQFDYENKETWDIETECNVTNILPRFRT</sequence>
<dbReference type="InParanoid" id="U2FS91"/>
<comment type="similarity">
    <text evidence="5">Belongs to the IspH family.</text>
</comment>
<feature type="binding site" evidence="5">
    <location>
        <position position="228"/>
    </location>
    <ligand>
        <name>(2E)-4-hydroxy-3-methylbut-2-enyl diphosphate</name>
        <dbReference type="ChEBI" id="CHEBI:128753"/>
    </ligand>
</feature>
<evidence type="ECO:0000256" key="3">
    <source>
        <dbReference type="ARBA" id="ARBA00023004"/>
    </source>
</evidence>
<feature type="binding site" evidence="5">
    <location>
        <position position="273"/>
    </location>
    <ligand>
        <name>(2E)-4-hydroxy-3-methylbut-2-enyl diphosphate</name>
        <dbReference type="ChEBI" id="CHEBI:128753"/>
    </ligand>
</feature>
<dbReference type="GO" id="GO:0016114">
    <property type="term" value="P:terpenoid biosynthetic process"/>
    <property type="evidence" value="ECO:0007669"/>
    <property type="project" value="UniProtKB-UniRule"/>
</dbReference>
<feature type="binding site" evidence="5">
    <location>
        <position position="83"/>
    </location>
    <ligand>
        <name>(2E)-4-hydroxy-3-methylbut-2-enyl diphosphate</name>
        <dbReference type="ChEBI" id="CHEBI:128753"/>
    </ligand>
</feature>
<dbReference type="CDD" id="cd13944">
    <property type="entry name" value="lytB_ispH"/>
    <property type="match status" value="1"/>
</dbReference>
<keyword evidence="3 5" id="KW-0408">Iron</keyword>
<dbReference type="UniPathway" id="UPA00056">
    <property type="reaction ID" value="UER00097"/>
</dbReference>
<feature type="binding site" evidence="5">
    <location>
        <position position="230"/>
    </location>
    <ligand>
        <name>isopentenyl diphosphate</name>
        <dbReference type="ChEBI" id="CHEBI:128769"/>
    </ligand>
</feature>
<dbReference type="EMBL" id="AFNU02000001">
    <property type="protein sequence ID" value="ERJ13814.1"/>
    <property type="molecule type" value="Genomic_DNA"/>
</dbReference>
<feature type="binding site" evidence="5">
    <location>
        <position position="230"/>
    </location>
    <ligand>
        <name>(2E)-4-hydroxy-3-methylbut-2-enyl diphosphate</name>
        <dbReference type="ChEBI" id="CHEBI:128753"/>
    </ligand>
</feature>
<feature type="binding site" evidence="5">
    <location>
        <position position="228"/>
    </location>
    <ligand>
        <name>isopentenyl diphosphate</name>
        <dbReference type="ChEBI" id="CHEBI:128769"/>
    </ligand>
</feature>
<keyword evidence="2 5" id="KW-0479">Metal-binding</keyword>
<dbReference type="RefSeq" id="WP_008826080.1">
    <property type="nucleotide sequence ID" value="NZ_AFNU02000001.1"/>
</dbReference>
<comment type="caution">
    <text evidence="6">The sequence shown here is derived from an EMBL/GenBank/DDBJ whole genome shotgun (WGS) entry which is preliminary data.</text>
</comment>
<keyword evidence="7" id="KW-1185">Reference proteome</keyword>
<comment type="catalytic activity">
    <reaction evidence="5">
        <text>isopentenyl diphosphate + 2 oxidized [2Fe-2S]-[ferredoxin] + H2O = (2E)-4-hydroxy-3-methylbut-2-enyl diphosphate + 2 reduced [2Fe-2S]-[ferredoxin] + 2 H(+)</text>
        <dbReference type="Rhea" id="RHEA:24488"/>
        <dbReference type="Rhea" id="RHEA-COMP:10000"/>
        <dbReference type="Rhea" id="RHEA-COMP:10001"/>
        <dbReference type="ChEBI" id="CHEBI:15377"/>
        <dbReference type="ChEBI" id="CHEBI:15378"/>
        <dbReference type="ChEBI" id="CHEBI:33737"/>
        <dbReference type="ChEBI" id="CHEBI:33738"/>
        <dbReference type="ChEBI" id="CHEBI:128753"/>
        <dbReference type="ChEBI" id="CHEBI:128769"/>
        <dbReference type="EC" id="1.17.7.4"/>
    </reaction>
</comment>
<protein>
    <recommendedName>
        <fullName evidence="5">4-hydroxy-3-methylbut-2-enyl diphosphate reductase</fullName>
        <shortName evidence="5">HMBPP reductase</shortName>
        <ecNumber evidence="5">1.17.7.4</ecNumber>
    </recommendedName>
</protein>
<keyword evidence="5" id="KW-0414">Isoprene biosynthesis</keyword>
<evidence type="ECO:0000256" key="2">
    <source>
        <dbReference type="ARBA" id="ARBA00022723"/>
    </source>
</evidence>
<feature type="binding site" evidence="5">
    <location>
        <position position="43"/>
    </location>
    <ligand>
        <name>isopentenyl diphosphate</name>
        <dbReference type="ChEBI" id="CHEBI:128769"/>
    </ligand>
</feature>
<feature type="binding site" evidence="5">
    <location>
        <position position="200"/>
    </location>
    <ligand>
        <name>[4Fe-4S] cluster</name>
        <dbReference type="ChEBI" id="CHEBI:49883"/>
    </ligand>
</feature>
<evidence type="ECO:0000313" key="6">
    <source>
        <dbReference type="EMBL" id="ERJ13814.1"/>
    </source>
</evidence>
<feature type="binding site" evidence="5">
    <location>
        <position position="133"/>
    </location>
    <ligand>
        <name>dimethylallyl diphosphate</name>
        <dbReference type="ChEBI" id="CHEBI:57623"/>
    </ligand>
</feature>
<comment type="pathway">
    <text evidence="5">Isoprenoid biosynthesis; dimethylallyl diphosphate biosynthesis; dimethylallyl diphosphate from (2E)-4-hydroxy-3-methylbutenyl diphosphate: step 1/1.</text>
</comment>
<feature type="binding site" evidence="5">
    <location>
        <position position="12"/>
    </location>
    <ligand>
        <name>[4Fe-4S] cluster</name>
        <dbReference type="ChEBI" id="CHEBI:49883"/>
    </ligand>
</feature>
<feature type="binding site" evidence="5">
    <location>
        <position position="273"/>
    </location>
    <ligand>
        <name>dimethylallyl diphosphate</name>
        <dbReference type="ChEBI" id="CHEBI:57623"/>
    </ligand>
</feature>
<dbReference type="Pfam" id="PF02401">
    <property type="entry name" value="LYTB"/>
    <property type="match status" value="1"/>
</dbReference>
<gene>
    <name evidence="5 6" type="primary">ispH</name>
    <name evidence="6" type="ORF">HLPCO_000480</name>
</gene>
<evidence type="ECO:0000256" key="5">
    <source>
        <dbReference type="HAMAP-Rule" id="MF_00191"/>
    </source>
</evidence>
<evidence type="ECO:0000313" key="7">
    <source>
        <dbReference type="Proteomes" id="UP000005707"/>
    </source>
</evidence>
<keyword evidence="5 6" id="KW-0560">Oxidoreductase</keyword>
<reference evidence="6 7" key="2">
    <citation type="journal article" date="2013" name="PLoS ONE">
        <title>INDIGO - INtegrated Data Warehouse of MIcrobial GenOmes with Examples from the Red Sea Extremophiles.</title>
        <authorList>
            <person name="Alam I."/>
            <person name="Antunes A."/>
            <person name="Kamau A.A."/>
            <person name="Ba Alawi W."/>
            <person name="Kalkatawi M."/>
            <person name="Stingl U."/>
            <person name="Bajic V.B."/>
        </authorList>
    </citation>
    <scope>NUCLEOTIDE SEQUENCE [LARGE SCALE GENOMIC DNA]</scope>
    <source>
        <strain evidence="6 7">SSD-17B</strain>
    </source>
</reference>
<organism evidence="6 7">
    <name type="scientific">Haloplasma contractile SSD-17B</name>
    <dbReference type="NCBI Taxonomy" id="1033810"/>
    <lineage>
        <taxon>Bacteria</taxon>
        <taxon>Bacillati</taxon>
        <taxon>Mycoplasmatota</taxon>
        <taxon>Mollicutes</taxon>
        <taxon>Haloplasmatales</taxon>
        <taxon>Haloplasmataceae</taxon>
        <taxon>Haloplasma</taxon>
    </lineage>
</organism>
<proteinExistence type="inferred from homology"/>
<dbReference type="PANTHER" id="PTHR30426">
    <property type="entry name" value="4-HYDROXY-3-METHYLBUT-2-ENYL DIPHOSPHATE REDUCTASE"/>
    <property type="match status" value="1"/>
</dbReference>
<feature type="binding site" evidence="5">
    <location>
        <position position="43"/>
    </location>
    <ligand>
        <name>dimethylallyl diphosphate</name>
        <dbReference type="ChEBI" id="CHEBI:57623"/>
    </ligand>
</feature>
<feature type="active site" description="Proton donor" evidence="5">
    <location>
        <position position="135"/>
    </location>
</feature>
<feature type="binding site" evidence="5">
    <location>
        <position position="230"/>
    </location>
    <ligand>
        <name>dimethylallyl diphosphate</name>
        <dbReference type="ChEBI" id="CHEBI:57623"/>
    </ligand>
</feature>
<evidence type="ECO:0000256" key="4">
    <source>
        <dbReference type="ARBA" id="ARBA00023014"/>
    </source>
</evidence>
<dbReference type="NCBIfam" id="NF002187">
    <property type="entry name" value="PRK01045.1-1"/>
    <property type="match status" value="1"/>
</dbReference>
<accession>U2FS91</accession>
<dbReference type="AlphaFoldDB" id="U2FS91"/>
<dbReference type="STRING" id="1033810.HLPCO_000480"/>
<feature type="binding site" evidence="5">
    <location>
        <position position="83"/>
    </location>
    <ligand>
        <name>dimethylallyl diphosphate</name>
        <dbReference type="ChEBI" id="CHEBI:57623"/>
    </ligand>
</feature>